<evidence type="ECO:0000313" key="3">
    <source>
        <dbReference type="EMBL" id="GIG95268.1"/>
    </source>
</evidence>
<dbReference type="SUPFAM" id="SSF52540">
    <property type="entry name" value="P-loop containing nucleoside triphosphate hydrolases"/>
    <property type="match status" value="1"/>
</dbReference>
<proteinExistence type="predicted"/>
<evidence type="ECO:0000256" key="1">
    <source>
        <dbReference type="SAM" id="MobiDB-lite"/>
    </source>
</evidence>
<sequence length="615" mass="66198">MRVPYPRTPHLPWSPGVAADDLRVGDLSGLRGREVVVTEKLDGENTTLYRDGLHARSLDSAHHPSRAWLKALHGRIAAGLPAGWRICGENVYARHSIGYQELASWFYAFSVWAGDHCLDWDRTVRFTRRLGLPVPPVLWRGTFDEKALRTLRLDPARQEGYVVRTVDGFPRAEFAARVAKWVRRNHVRTDAHWMLAPVVPNGLGPHAALWEVRSGGPVDVPALLTATLGGNTSSNGADAAGPSGAGGTVERAEEVVADVRARLDLLGRSGDPRLAGVLAALFAETRRSGLAAHLVAPLGMPLARRVADLVDLHTGPHRPFPDEARRAGLVRLADAVDIGVLHAVAAAVLTGRDDAATAEAREQVAWSELHADEAGLLGEAPLRPLRAELRTALRGCDPEAADRCWAEARQAYADGRIGVPEEAPAATWRWRSGHFPRLVLMAGPAGSGKSSFAQRLPGVDGIVSLDELRQARGSRADQRANAAVLRTGLDRLDTLLAGGGTVVWDATALNRQQRSLVHAVAGRRDALTTHAVLLVPDDLLERRNADRTYPVPAEVLAGQLRRFRPPLPGEAHRTWYVGPDGTVGDVAGSLADEEPEIPVEGGSVRDGTPVFGEVG</sequence>
<dbReference type="Pfam" id="PF09414">
    <property type="entry name" value="RNA_ligase"/>
    <property type="match status" value="1"/>
</dbReference>
<dbReference type="RefSeq" id="WP_203856872.1">
    <property type="nucleotide sequence ID" value="NZ_BAAAZQ010000019.1"/>
</dbReference>
<accession>A0ABQ4EKL3</accession>
<name>A0ABQ4EKL3_9ACTN</name>
<gene>
    <name evidence="3" type="ORF">Pma05_18410</name>
</gene>
<dbReference type="Gene3D" id="3.30.470.30">
    <property type="entry name" value="DNA ligase/mRNA capping enzyme"/>
    <property type="match status" value="1"/>
</dbReference>
<dbReference type="Pfam" id="PF13671">
    <property type="entry name" value="AAA_33"/>
    <property type="match status" value="1"/>
</dbReference>
<dbReference type="PANTHER" id="PTHR43883">
    <property type="entry name" value="SLR0207 PROTEIN"/>
    <property type="match status" value="1"/>
</dbReference>
<dbReference type="Proteomes" id="UP000621500">
    <property type="component" value="Unassembled WGS sequence"/>
</dbReference>
<comment type="caution">
    <text evidence="3">The sequence shown here is derived from an EMBL/GenBank/DDBJ whole genome shotgun (WGS) entry which is preliminary data.</text>
</comment>
<dbReference type="EMBL" id="BONX01000009">
    <property type="protein sequence ID" value="GIG95268.1"/>
    <property type="molecule type" value="Genomic_DNA"/>
</dbReference>
<dbReference type="PANTHER" id="PTHR43883:SF1">
    <property type="entry name" value="GLUCONOKINASE"/>
    <property type="match status" value="1"/>
</dbReference>
<feature type="domain" description="RNA ligase" evidence="2">
    <location>
        <begin position="33"/>
        <end position="182"/>
    </location>
</feature>
<dbReference type="InterPro" id="IPR021122">
    <property type="entry name" value="RNA_ligase_dom_REL/Rnl2"/>
</dbReference>
<dbReference type="InterPro" id="IPR052732">
    <property type="entry name" value="Cell-binding_unc_protein"/>
</dbReference>
<feature type="region of interest" description="Disordered" evidence="1">
    <location>
        <begin position="596"/>
        <end position="615"/>
    </location>
</feature>
<dbReference type="Gene3D" id="3.40.50.300">
    <property type="entry name" value="P-loop containing nucleotide triphosphate hydrolases"/>
    <property type="match status" value="1"/>
</dbReference>
<dbReference type="InterPro" id="IPR027417">
    <property type="entry name" value="P-loop_NTPase"/>
</dbReference>
<organism evidence="3 4">
    <name type="scientific">Plantactinospora mayteni</name>
    <dbReference type="NCBI Taxonomy" id="566021"/>
    <lineage>
        <taxon>Bacteria</taxon>
        <taxon>Bacillati</taxon>
        <taxon>Actinomycetota</taxon>
        <taxon>Actinomycetes</taxon>
        <taxon>Micromonosporales</taxon>
        <taxon>Micromonosporaceae</taxon>
        <taxon>Plantactinospora</taxon>
    </lineage>
</organism>
<protein>
    <recommendedName>
        <fullName evidence="2">RNA ligase domain-containing protein</fullName>
    </recommendedName>
</protein>
<reference evidence="3 4" key="1">
    <citation type="submission" date="2021-01" db="EMBL/GenBank/DDBJ databases">
        <title>Whole genome shotgun sequence of Plantactinospora mayteni NBRC 109088.</title>
        <authorList>
            <person name="Komaki H."/>
            <person name="Tamura T."/>
        </authorList>
    </citation>
    <scope>NUCLEOTIDE SEQUENCE [LARGE SCALE GENOMIC DNA]</scope>
    <source>
        <strain evidence="3 4">NBRC 109088</strain>
    </source>
</reference>
<evidence type="ECO:0000259" key="2">
    <source>
        <dbReference type="Pfam" id="PF09414"/>
    </source>
</evidence>
<keyword evidence="4" id="KW-1185">Reference proteome</keyword>
<dbReference type="SUPFAM" id="SSF56091">
    <property type="entry name" value="DNA ligase/mRNA capping enzyme, catalytic domain"/>
    <property type="match status" value="1"/>
</dbReference>
<evidence type="ECO:0000313" key="4">
    <source>
        <dbReference type="Proteomes" id="UP000621500"/>
    </source>
</evidence>